<organism evidence="4 5">
    <name type="scientific">Capronia epimyces CBS 606.96</name>
    <dbReference type="NCBI Taxonomy" id="1182542"/>
    <lineage>
        <taxon>Eukaryota</taxon>
        <taxon>Fungi</taxon>
        <taxon>Dikarya</taxon>
        <taxon>Ascomycota</taxon>
        <taxon>Pezizomycotina</taxon>
        <taxon>Eurotiomycetes</taxon>
        <taxon>Chaetothyriomycetidae</taxon>
        <taxon>Chaetothyriales</taxon>
        <taxon>Herpotrichiellaceae</taxon>
        <taxon>Capronia</taxon>
    </lineage>
</organism>
<dbReference type="Proteomes" id="UP000019478">
    <property type="component" value="Unassembled WGS sequence"/>
</dbReference>
<proteinExistence type="inferred from homology"/>
<dbReference type="PANTHER" id="PTHR42748:SF26">
    <property type="entry name" value="NMRA-LIKE DOMAIN-CONTAINING PROTEIN"/>
    <property type="match status" value="1"/>
</dbReference>
<keyword evidence="2" id="KW-0521">NADP</keyword>
<evidence type="ECO:0000259" key="3">
    <source>
        <dbReference type="Pfam" id="PF05368"/>
    </source>
</evidence>
<gene>
    <name evidence="4" type="ORF">A1O3_08601</name>
</gene>
<dbReference type="InterPro" id="IPR036291">
    <property type="entry name" value="NAD(P)-bd_dom_sf"/>
</dbReference>
<dbReference type="STRING" id="1182542.W9XP46"/>
<accession>W9XP46</accession>
<sequence length="330" mass="35929">MASNSKLLVVIGATGTQGGSVVETFLQEPGWTIRGLTRNPGSAAAQALQARGVEMVAADVDDVASLLAAFAGAHTIFSMTDFWTGFFNPANQAKLAPGQTLMEWAHDYELQQGKNILAAANQTPGLQRLIYSALSYASKWSRGKYTHVYHYDAEGRAVDYATSHYPELMEKTSVIQIGMYLTNTLWMSHYQPKKDQNGVYVFSNKFPANCKVPLIAPRDDTGPFVKALVSLDPGKNLLAYRETLTFAEYADVWGRVLGVKTKYVALGPDEPWGALPDTIKLDIEEGVGYFTEFGADGGDPSVVHPKDLGVPIDLGTVADWIGKQDWSAVL</sequence>
<dbReference type="HOGENOM" id="CLU_007383_8_6_1"/>
<keyword evidence="5" id="KW-1185">Reference proteome</keyword>
<dbReference type="InterPro" id="IPR008030">
    <property type="entry name" value="NmrA-like"/>
</dbReference>
<dbReference type="AlphaFoldDB" id="W9XP46"/>
<dbReference type="Gene3D" id="3.90.25.10">
    <property type="entry name" value="UDP-galactose 4-epimerase, domain 1"/>
    <property type="match status" value="1"/>
</dbReference>
<dbReference type="Pfam" id="PF05368">
    <property type="entry name" value="NmrA"/>
    <property type="match status" value="1"/>
</dbReference>
<feature type="domain" description="NmrA-like" evidence="3">
    <location>
        <begin position="5"/>
        <end position="297"/>
    </location>
</feature>
<dbReference type="EMBL" id="AMGY01000008">
    <property type="protein sequence ID" value="EXJ79100.1"/>
    <property type="molecule type" value="Genomic_DNA"/>
</dbReference>
<dbReference type="GeneID" id="19172688"/>
<comment type="caution">
    <text evidence="4">The sequence shown here is derived from an EMBL/GenBank/DDBJ whole genome shotgun (WGS) entry which is preliminary data.</text>
</comment>
<dbReference type="OrthoDB" id="3358371at2759"/>
<dbReference type="InterPro" id="IPR051164">
    <property type="entry name" value="NmrA-like_oxidored"/>
</dbReference>
<evidence type="ECO:0000313" key="5">
    <source>
        <dbReference type="Proteomes" id="UP000019478"/>
    </source>
</evidence>
<dbReference type="GO" id="GO:0005634">
    <property type="term" value="C:nucleus"/>
    <property type="evidence" value="ECO:0007669"/>
    <property type="project" value="TreeGrafter"/>
</dbReference>
<comment type="similarity">
    <text evidence="1">Belongs to the NmrA-type oxidoreductase family.</text>
</comment>
<dbReference type="SUPFAM" id="SSF51735">
    <property type="entry name" value="NAD(P)-binding Rossmann-fold domains"/>
    <property type="match status" value="1"/>
</dbReference>
<dbReference type="eggNOG" id="ENOG502SHS9">
    <property type="taxonomic scope" value="Eukaryota"/>
</dbReference>
<evidence type="ECO:0000313" key="4">
    <source>
        <dbReference type="EMBL" id="EXJ79100.1"/>
    </source>
</evidence>
<reference evidence="4 5" key="1">
    <citation type="submission" date="2013-03" db="EMBL/GenBank/DDBJ databases">
        <title>The Genome Sequence of Capronia epimyces CBS 606.96.</title>
        <authorList>
            <consortium name="The Broad Institute Genomics Platform"/>
            <person name="Cuomo C."/>
            <person name="de Hoog S."/>
            <person name="Gorbushina A."/>
            <person name="Walker B."/>
            <person name="Young S.K."/>
            <person name="Zeng Q."/>
            <person name="Gargeya S."/>
            <person name="Fitzgerald M."/>
            <person name="Haas B."/>
            <person name="Abouelleil A."/>
            <person name="Allen A.W."/>
            <person name="Alvarado L."/>
            <person name="Arachchi H.M."/>
            <person name="Berlin A.M."/>
            <person name="Chapman S.B."/>
            <person name="Gainer-Dewar J."/>
            <person name="Goldberg J."/>
            <person name="Griggs A."/>
            <person name="Gujja S."/>
            <person name="Hansen M."/>
            <person name="Howarth C."/>
            <person name="Imamovic A."/>
            <person name="Ireland A."/>
            <person name="Larimer J."/>
            <person name="McCowan C."/>
            <person name="Murphy C."/>
            <person name="Pearson M."/>
            <person name="Poon T.W."/>
            <person name="Priest M."/>
            <person name="Roberts A."/>
            <person name="Saif S."/>
            <person name="Shea T."/>
            <person name="Sisk P."/>
            <person name="Sykes S."/>
            <person name="Wortman J."/>
            <person name="Nusbaum C."/>
            <person name="Birren B."/>
        </authorList>
    </citation>
    <scope>NUCLEOTIDE SEQUENCE [LARGE SCALE GENOMIC DNA]</scope>
    <source>
        <strain evidence="4 5">CBS 606.96</strain>
    </source>
</reference>
<protein>
    <recommendedName>
        <fullName evidence="3">NmrA-like domain-containing protein</fullName>
    </recommendedName>
</protein>
<dbReference type="PANTHER" id="PTHR42748">
    <property type="entry name" value="NITROGEN METABOLITE REPRESSION PROTEIN NMRA FAMILY MEMBER"/>
    <property type="match status" value="1"/>
</dbReference>
<dbReference type="Gene3D" id="3.40.50.720">
    <property type="entry name" value="NAD(P)-binding Rossmann-like Domain"/>
    <property type="match status" value="1"/>
</dbReference>
<evidence type="ECO:0000256" key="1">
    <source>
        <dbReference type="ARBA" id="ARBA00006328"/>
    </source>
</evidence>
<evidence type="ECO:0000256" key="2">
    <source>
        <dbReference type="ARBA" id="ARBA00022857"/>
    </source>
</evidence>
<name>W9XP46_9EURO</name>
<dbReference type="CDD" id="cd05251">
    <property type="entry name" value="NmrA_like_SDR_a"/>
    <property type="match status" value="1"/>
</dbReference>
<dbReference type="RefSeq" id="XP_007736888.1">
    <property type="nucleotide sequence ID" value="XM_007738698.1"/>
</dbReference>